<feature type="transmembrane region" description="Helical" evidence="2">
    <location>
        <begin position="274"/>
        <end position="295"/>
    </location>
</feature>
<keyword evidence="2" id="KW-0812">Transmembrane</keyword>
<feature type="transmembrane region" description="Helical" evidence="2">
    <location>
        <begin position="154"/>
        <end position="174"/>
    </location>
</feature>
<keyword evidence="2" id="KW-1133">Transmembrane helix</keyword>
<dbReference type="AlphaFoldDB" id="A0A6A2W4P0"/>
<feature type="transmembrane region" description="Helical" evidence="2">
    <location>
        <begin position="478"/>
        <end position="496"/>
    </location>
</feature>
<keyword evidence="4" id="KW-1185">Reference proteome</keyword>
<dbReference type="RefSeq" id="WP_152354778.1">
    <property type="nucleotide sequence ID" value="NZ_JBHLXF010000037.1"/>
</dbReference>
<evidence type="ECO:0000313" key="3">
    <source>
        <dbReference type="EMBL" id="KAB8301755.1"/>
    </source>
</evidence>
<feature type="transmembrane region" description="Helical" evidence="2">
    <location>
        <begin position="98"/>
        <end position="119"/>
    </location>
</feature>
<dbReference type="OrthoDB" id="9767931at2"/>
<feature type="transmembrane region" description="Helical" evidence="2">
    <location>
        <begin position="180"/>
        <end position="197"/>
    </location>
</feature>
<evidence type="ECO:0000256" key="1">
    <source>
        <dbReference type="SAM" id="MobiDB-lite"/>
    </source>
</evidence>
<feature type="transmembrane region" description="Helical" evidence="2">
    <location>
        <begin position="501"/>
        <end position="519"/>
    </location>
</feature>
<comment type="caution">
    <text evidence="3">The sequence shown here is derived from an EMBL/GenBank/DDBJ whole genome shotgun (WGS) entry which is preliminary data.</text>
</comment>
<feature type="transmembrane region" description="Helical" evidence="2">
    <location>
        <begin position="368"/>
        <end position="390"/>
    </location>
</feature>
<proteinExistence type="predicted"/>
<sequence length="538" mass="59090">MTSPTPSQHEPEAPQHTQPMRPQSTPAQSAPTPAAPTANAHTQTPQPQRQGAGHPVPPTLPYPQWYGTPYPTVNAAPFTPRRDPLAAPDGSRPSDRRLLTIAGAAIVLPILFDRLVFAWSDSNTYTPWFDGFWLVALVAVVILFFRTAHRSRMWCFTTIATAMLCAYAIAMHMAGTVDDSWTTTTFLAIPCLLMMSLQISDGGFDPHHPWQTVRRWLLGWISPLTKLNTVGSALNHALNAIRTLSSEHEDTAAANDATAGGTQHSGQMTTARRILLIIVVAVPLLIVLTSLLASSDLVFDYALRNVIGSINISEFLLHVLLIAILFPFCLSLLMQTEISNRLRIHACAPSALATAQTSQHEHPIDTTVAAVVLALVLLLYAMFCAIQFAFLFSGRQLPDGYTYSQYAREGFFQLLAVVGVNLAGYALVLCKARRTAPLTGMLVVLIGETAVILASALWRLHLYIAAYGLTWLRLESMTFMWMLIAVLVLCLVRLFVPRLPLATIAFMLVVVWYVALVLSNPNNIIDSYNQARQITDAL</sequence>
<evidence type="ECO:0000256" key="2">
    <source>
        <dbReference type="SAM" id="Phobius"/>
    </source>
</evidence>
<feature type="region of interest" description="Disordered" evidence="1">
    <location>
        <begin position="1"/>
        <end position="60"/>
    </location>
</feature>
<gene>
    <name evidence="3" type="ORF">DSM100238_0074</name>
</gene>
<organism evidence="3 4">
    <name type="scientific">Bifidobacterium apri</name>
    <dbReference type="NCBI Taxonomy" id="1769423"/>
    <lineage>
        <taxon>Bacteria</taxon>
        <taxon>Bacillati</taxon>
        <taxon>Actinomycetota</taxon>
        <taxon>Actinomycetes</taxon>
        <taxon>Bifidobacteriales</taxon>
        <taxon>Bifidobacteriaceae</taxon>
        <taxon>Bifidobacterium</taxon>
    </lineage>
</organism>
<evidence type="ECO:0000313" key="4">
    <source>
        <dbReference type="Proteomes" id="UP000440041"/>
    </source>
</evidence>
<feature type="transmembrane region" description="Helical" evidence="2">
    <location>
        <begin position="442"/>
        <end position="466"/>
    </location>
</feature>
<feature type="transmembrane region" description="Helical" evidence="2">
    <location>
        <begin position="410"/>
        <end position="430"/>
    </location>
</feature>
<dbReference type="Pfam" id="PF13687">
    <property type="entry name" value="DUF4153"/>
    <property type="match status" value="1"/>
</dbReference>
<feature type="transmembrane region" description="Helical" evidence="2">
    <location>
        <begin position="125"/>
        <end position="145"/>
    </location>
</feature>
<feature type="transmembrane region" description="Helical" evidence="2">
    <location>
        <begin position="315"/>
        <end position="334"/>
    </location>
</feature>
<keyword evidence="2" id="KW-0472">Membrane</keyword>
<reference evidence="3 4" key="1">
    <citation type="submission" date="2019-09" db="EMBL/GenBank/DDBJ databases">
        <title>Characterization of the phylogenetic diversity of two novel species belonging to the genus Bifidobacterium: Bifidobacterium cebidarum sp. nov. and Bifidobacterium leontopitheci sp. nov.</title>
        <authorList>
            <person name="Lugli G.A."/>
            <person name="Duranti S."/>
            <person name="Milani C."/>
            <person name="Turroni F."/>
            <person name="Ventura M."/>
        </authorList>
    </citation>
    <scope>NUCLEOTIDE SEQUENCE [LARGE SCALE GENOMIC DNA]</scope>
    <source>
        <strain evidence="3 4">DSM 100238</strain>
    </source>
</reference>
<dbReference type="InterPro" id="IPR025291">
    <property type="entry name" value="DUF4153"/>
</dbReference>
<accession>A0A6A2W4P0</accession>
<dbReference type="EMBL" id="WBSO01000001">
    <property type="protein sequence ID" value="KAB8301755.1"/>
    <property type="molecule type" value="Genomic_DNA"/>
</dbReference>
<dbReference type="Proteomes" id="UP000440041">
    <property type="component" value="Unassembled WGS sequence"/>
</dbReference>
<name>A0A6A2W4P0_9BIFI</name>
<feature type="compositionally biased region" description="Low complexity" evidence="1">
    <location>
        <begin position="22"/>
        <end position="48"/>
    </location>
</feature>
<protein>
    <submittedName>
        <fullName evidence="3">Uncharacterized protein</fullName>
    </submittedName>
</protein>